<organism evidence="8 9">
    <name type="scientific">Nelumbo nucifera</name>
    <name type="common">Sacred lotus</name>
    <dbReference type="NCBI Taxonomy" id="4432"/>
    <lineage>
        <taxon>Eukaryota</taxon>
        <taxon>Viridiplantae</taxon>
        <taxon>Streptophyta</taxon>
        <taxon>Embryophyta</taxon>
        <taxon>Tracheophyta</taxon>
        <taxon>Spermatophyta</taxon>
        <taxon>Magnoliopsida</taxon>
        <taxon>Proteales</taxon>
        <taxon>Nelumbonaceae</taxon>
        <taxon>Nelumbo</taxon>
    </lineage>
</organism>
<keyword evidence="4" id="KW-0862">Zinc</keyword>
<dbReference type="CDD" id="cd08204">
    <property type="entry name" value="ArfGap"/>
    <property type="match status" value="1"/>
</dbReference>
<dbReference type="InterPro" id="IPR044518">
    <property type="entry name" value="ARF_GAP_AGD11/12/13"/>
</dbReference>
<feature type="domain" description="Arf-GAP" evidence="7">
    <location>
        <begin position="36"/>
        <end position="140"/>
    </location>
</feature>
<dbReference type="SUPFAM" id="SSF57863">
    <property type="entry name" value="ArfGap/RecO-like zinc finger"/>
    <property type="match status" value="1"/>
</dbReference>
<dbReference type="PANTHER" id="PTHR46220:SF2">
    <property type="entry name" value="ADP-RIBOSYLATION FACTOR GTPASE-ACTIVATING PROTEIN AGD11-RELATED"/>
    <property type="match status" value="1"/>
</dbReference>
<dbReference type="Gene3D" id="1.10.220.150">
    <property type="entry name" value="Arf GTPase activating protein"/>
    <property type="match status" value="1"/>
</dbReference>
<evidence type="ECO:0000259" key="7">
    <source>
        <dbReference type="PROSITE" id="PS50115"/>
    </source>
</evidence>
<evidence type="ECO:0000256" key="4">
    <source>
        <dbReference type="ARBA" id="ARBA00022833"/>
    </source>
</evidence>
<evidence type="ECO:0000256" key="5">
    <source>
        <dbReference type="PROSITE-ProRule" id="PRU00288"/>
    </source>
</evidence>
<evidence type="ECO:0000313" key="9">
    <source>
        <dbReference type="Proteomes" id="UP000607653"/>
    </source>
</evidence>
<accession>A0A822ZDP5</accession>
<name>A0A822ZDP5_NELNU</name>
<dbReference type="FunFam" id="1.10.220.150:FF:000009">
    <property type="entry name" value="stromal membrane-associated protein 1 isoform X1"/>
    <property type="match status" value="1"/>
</dbReference>
<keyword evidence="1" id="KW-0343">GTPase activation</keyword>
<dbReference type="PROSITE" id="PS50115">
    <property type="entry name" value="ARFGAP"/>
    <property type="match status" value="1"/>
</dbReference>
<dbReference type="GO" id="GO:0008270">
    <property type="term" value="F:zinc ion binding"/>
    <property type="evidence" value="ECO:0007669"/>
    <property type="project" value="UniProtKB-KW"/>
</dbReference>
<dbReference type="SMART" id="SM00105">
    <property type="entry name" value="ArfGap"/>
    <property type="match status" value="1"/>
</dbReference>
<evidence type="ECO:0000256" key="6">
    <source>
        <dbReference type="SAM" id="MobiDB-lite"/>
    </source>
</evidence>
<sequence>MTTPTEKPDPRNRSSSDPSENWSCREDDQRSSAGPLERLEELMNQPGNRICADCGSPEPKWVSLNHGIFICIKCSGVHRSLGAHISKVLSVKLDLWTDDQVDLMVALGGNTTVNMKYEAFLQDIKKPRPDSSIEERSDFISLFMTRIHLHRMITWEKLRLISNPWFTLPKPMKTPKPQRPFS</sequence>
<dbReference type="Pfam" id="PF01412">
    <property type="entry name" value="ArfGap"/>
    <property type="match status" value="1"/>
</dbReference>
<dbReference type="Proteomes" id="UP000607653">
    <property type="component" value="Unassembled WGS sequence"/>
</dbReference>
<dbReference type="AlphaFoldDB" id="A0A822ZDP5"/>
<reference evidence="8 9" key="1">
    <citation type="journal article" date="2020" name="Mol. Biol. Evol.">
        <title>Distinct Expression and Methylation Patterns for Genes with Different Fates following a Single Whole-Genome Duplication in Flowering Plants.</title>
        <authorList>
            <person name="Shi T."/>
            <person name="Rahmani R.S."/>
            <person name="Gugger P.F."/>
            <person name="Wang M."/>
            <person name="Li H."/>
            <person name="Zhang Y."/>
            <person name="Li Z."/>
            <person name="Wang Q."/>
            <person name="Van de Peer Y."/>
            <person name="Marchal K."/>
            <person name="Chen J."/>
        </authorList>
    </citation>
    <scope>NUCLEOTIDE SEQUENCE [LARGE SCALE GENOMIC DNA]</scope>
    <source>
        <tissue evidence="8">Leaf</tissue>
    </source>
</reference>
<protein>
    <recommendedName>
        <fullName evidence="7">Arf-GAP domain-containing protein</fullName>
    </recommendedName>
</protein>
<keyword evidence="3 5" id="KW-0863">Zinc-finger</keyword>
<keyword evidence="2" id="KW-0479">Metal-binding</keyword>
<dbReference type="InterPro" id="IPR001164">
    <property type="entry name" value="ArfGAP_dom"/>
</dbReference>
<evidence type="ECO:0000256" key="3">
    <source>
        <dbReference type="ARBA" id="ARBA00022771"/>
    </source>
</evidence>
<proteinExistence type="predicted"/>
<dbReference type="GO" id="GO:0005096">
    <property type="term" value="F:GTPase activator activity"/>
    <property type="evidence" value="ECO:0007669"/>
    <property type="project" value="UniProtKB-KW"/>
</dbReference>
<evidence type="ECO:0000256" key="2">
    <source>
        <dbReference type="ARBA" id="ARBA00022723"/>
    </source>
</evidence>
<dbReference type="EMBL" id="DUZY01000006">
    <property type="protein sequence ID" value="DAD42703.1"/>
    <property type="molecule type" value="Genomic_DNA"/>
</dbReference>
<dbReference type="PRINTS" id="PR00405">
    <property type="entry name" value="REVINTRACTNG"/>
</dbReference>
<dbReference type="InterPro" id="IPR038508">
    <property type="entry name" value="ArfGAP_dom_sf"/>
</dbReference>
<evidence type="ECO:0000313" key="8">
    <source>
        <dbReference type="EMBL" id="DAD42703.1"/>
    </source>
</evidence>
<dbReference type="InterPro" id="IPR037278">
    <property type="entry name" value="ARFGAP/RecO"/>
</dbReference>
<gene>
    <name evidence="8" type="ORF">HUJ06_000933</name>
</gene>
<keyword evidence="9" id="KW-1185">Reference proteome</keyword>
<feature type="region of interest" description="Disordered" evidence="6">
    <location>
        <begin position="1"/>
        <end position="33"/>
    </location>
</feature>
<feature type="compositionally biased region" description="Basic and acidic residues" evidence="6">
    <location>
        <begin position="1"/>
        <end position="14"/>
    </location>
</feature>
<dbReference type="PANTHER" id="PTHR46220">
    <property type="entry name" value="ADP-RIBOSYLATION FACTOR GTPASE-ACTIVATING PROTEIN AGD12"/>
    <property type="match status" value="1"/>
</dbReference>
<evidence type="ECO:0000256" key="1">
    <source>
        <dbReference type="ARBA" id="ARBA00022468"/>
    </source>
</evidence>
<dbReference type="GO" id="GO:0005543">
    <property type="term" value="F:phospholipid binding"/>
    <property type="evidence" value="ECO:0007669"/>
    <property type="project" value="InterPro"/>
</dbReference>
<comment type="caution">
    <text evidence="8">The sequence shown here is derived from an EMBL/GenBank/DDBJ whole genome shotgun (WGS) entry which is preliminary data.</text>
</comment>